<dbReference type="InterPro" id="IPR007712">
    <property type="entry name" value="RelE/ParE_toxin"/>
</dbReference>
<sequence length="102" mass="11671">MKRPVRWSRAALDHLKQQVRYIAADNPAIARDVAERIDAAARLLGERATGRPGRVGGTYEKSVHRLPYVIAYSIAVLEGRETLFVLRVIHTARDWPQRQWPD</sequence>
<dbReference type="Proteomes" id="UP001225788">
    <property type="component" value="Chromosome"/>
</dbReference>
<gene>
    <name evidence="3" type="ORF">Q9315_08905</name>
</gene>
<comment type="similarity">
    <text evidence="1">Belongs to the RelE toxin family.</text>
</comment>
<evidence type="ECO:0000313" key="4">
    <source>
        <dbReference type="Proteomes" id="UP001225788"/>
    </source>
</evidence>
<dbReference type="EMBL" id="CP132314">
    <property type="protein sequence ID" value="WLS01571.1"/>
    <property type="molecule type" value="Genomic_DNA"/>
</dbReference>
<reference evidence="3 4" key="1">
    <citation type="submission" date="2023-08" db="EMBL/GenBank/DDBJ databases">
        <title>Pathogen: clinical or host-associated sample.</title>
        <authorList>
            <person name="Hergert J."/>
            <person name="Casey R."/>
            <person name="Wagner J."/>
            <person name="Young E.L."/>
            <person name="Oakeson K.F."/>
        </authorList>
    </citation>
    <scope>NUCLEOTIDE SEQUENCE [LARGE SCALE GENOMIC DNA]</scope>
    <source>
        <strain evidence="3 4">UPHL-collab-2</strain>
    </source>
</reference>
<name>A0ABY9JZ52_9HYPH</name>
<dbReference type="PANTHER" id="PTHR33755:SF6">
    <property type="entry name" value="PLASMID STABILIZATION SYSTEM PROTEIN"/>
    <property type="match status" value="1"/>
</dbReference>
<dbReference type="InterPro" id="IPR035093">
    <property type="entry name" value="RelE/ParE_toxin_dom_sf"/>
</dbReference>
<dbReference type="InterPro" id="IPR051803">
    <property type="entry name" value="TA_system_RelE-like_toxin"/>
</dbReference>
<organism evidence="3 4">
    <name type="scientific">Shinella oryzae</name>
    <dbReference type="NCBI Taxonomy" id="2871820"/>
    <lineage>
        <taxon>Bacteria</taxon>
        <taxon>Pseudomonadati</taxon>
        <taxon>Pseudomonadota</taxon>
        <taxon>Alphaproteobacteria</taxon>
        <taxon>Hyphomicrobiales</taxon>
        <taxon>Rhizobiaceae</taxon>
        <taxon>Shinella</taxon>
    </lineage>
</organism>
<protein>
    <submittedName>
        <fullName evidence="3">Type II toxin-antitoxin system RelE/ParE family toxin</fullName>
    </submittedName>
</protein>
<dbReference type="Gene3D" id="3.30.2310.20">
    <property type="entry name" value="RelE-like"/>
    <property type="match status" value="1"/>
</dbReference>
<dbReference type="Pfam" id="PF05016">
    <property type="entry name" value="ParE_toxin"/>
    <property type="match status" value="1"/>
</dbReference>
<dbReference type="PANTHER" id="PTHR33755">
    <property type="entry name" value="TOXIN PARE1-RELATED"/>
    <property type="match status" value="1"/>
</dbReference>
<evidence type="ECO:0000256" key="1">
    <source>
        <dbReference type="ARBA" id="ARBA00006226"/>
    </source>
</evidence>
<dbReference type="RefSeq" id="WP_306156558.1">
    <property type="nucleotide sequence ID" value="NZ_CP132314.1"/>
</dbReference>
<evidence type="ECO:0000256" key="2">
    <source>
        <dbReference type="ARBA" id="ARBA00022649"/>
    </source>
</evidence>
<keyword evidence="4" id="KW-1185">Reference proteome</keyword>
<keyword evidence="2" id="KW-1277">Toxin-antitoxin system</keyword>
<accession>A0ABY9JZ52</accession>
<evidence type="ECO:0000313" key="3">
    <source>
        <dbReference type="EMBL" id="WLS01571.1"/>
    </source>
</evidence>
<proteinExistence type="inferred from homology"/>